<feature type="region of interest" description="Disordered" evidence="7">
    <location>
        <begin position="435"/>
        <end position="480"/>
    </location>
</feature>
<evidence type="ECO:0000256" key="5">
    <source>
        <dbReference type="ARBA" id="ARBA00023204"/>
    </source>
</evidence>
<dbReference type="GO" id="GO:0000150">
    <property type="term" value="F:DNA strand exchange activity"/>
    <property type="evidence" value="ECO:0007669"/>
    <property type="project" value="TreeGrafter"/>
</dbReference>
<dbReference type="GO" id="GO:0140664">
    <property type="term" value="F:ATP-dependent DNA damage sensor activity"/>
    <property type="evidence" value="ECO:0007669"/>
    <property type="project" value="InterPro"/>
</dbReference>
<sequence>MPLSPIHMDLLSVIPGFSTKSYNHILPSLEKKHITTVDLITVEPLELAKRAHVPPGDVRRLSAQVLQALHQDLGFQDEVDQRETTGNEDVNGRDTGVKPGPSTKLDPSRWRTISTLDPDIDALLGGGIPTGYLTEVTGESASGKTQFLLNLLLAVQLPPSTGLGKRAIYISTEAPLATTRLSQIIESHPHLSALPEKSRPSLQNILSINAIDLETQDHILNYQLPVAISRYNVGIVVIDSIAANYRAEHTSHSMLGLSARSGELARLGQMLRNLAAKEDIAIVVANQVSDRFDSLDAHSRTRVGQISSPFRESGGALASQKSRLDIANGEINPGIPSSSPAIPSSPYVDEENADGSYPIGNPVRNEILSLARQQQFFTGWGDTQPVWDPEFPYHTPSNKIPALGFVWSAQIACRIVLKKDEEVSLADIAALSQEVTTTSSSGDRIPVTQKEKTATGSHEADTETPKKAQTEESQLSLSQRADRITRRRMKLAFAPWAAGAVQRSETGAEETKKAIMTDEVSFEIWKGGIRSIEGR</sequence>
<evidence type="ECO:0000256" key="6">
    <source>
        <dbReference type="ARBA" id="ARBA00023242"/>
    </source>
</evidence>
<proteinExistence type="predicted"/>
<keyword evidence="2" id="KW-0547">Nucleotide-binding</keyword>
<dbReference type="InterPro" id="IPR020588">
    <property type="entry name" value="RecA_ATP-bd"/>
</dbReference>
<dbReference type="GO" id="GO:0000730">
    <property type="term" value="P:DNA recombinase assembly"/>
    <property type="evidence" value="ECO:0007669"/>
    <property type="project" value="TreeGrafter"/>
</dbReference>
<dbReference type="PANTHER" id="PTHR22942">
    <property type="entry name" value="RECA/RAD51/RADA DNA STRAND-PAIRING FAMILY MEMBER"/>
    <property type="match status" value="1"/>
</dbReference>
<name>A0A443HP83_BYSSP</name>
<dbReference type="GeneID" id="39600395"/>
<evidence type="ECO:0000259" key="8">
    <source>
        <dbReference type="PROSITE" id="PS50162"/>
    </source>
</evidence>
<evidence type="ECO:0000256" key="3">
    <source>
        <dbReference type="ARBA" id="ARBA00022763"/>
    </source>
</evidence>
<dbReference type="VEuPathDB" id="FungiDB:C8Q69DRAFT_474281"/>
<dbReference type="RefSeq" id="XP_028483283.1">
    <property type="nucleotide sequence ID" value="XM_028631118.1"/>
</dbReference>
<organism evidence="9 10">
    <name type="scientific">Byssochlamys spectabilis</name>
    <name type="common">Paecilomyces variotii</name>
    <dbReference type="NCBI Taxonomy" id="264951"/>
    <lineage>
        <taxon>Eukaryota</taxon>
        <taxon>Fungi</taxon>
        <taxon>Dikarya</taxon>
        <taxon>Ascomycota</taxon>
        <taxon>Pezizomycotina</taxon>
        <taxon>Eurotiomycetes</taxon>
        <taxon>Eurotiomycetidae</taxon>
        <taxon>Eurotiales</taxon>
        <taxon>Thermoascaceae</taxon>
        <taxon>Paecilomyces</taxon>
    </lineage>
</organism>
<dbReference type="EMBL" id="RCNU01000009">
    <property type="protein sequence ID" value="RWQ93638.1"/>
    <property type="molecule type" value="Genomic_DNA"/>
</dbReference>
<feature type="compositionally biased region" description="Basic and acidic residues" evidence="7">
    <location>
        <begin position="449"/>
        <end position="470"/>
    </location>
</feature>
<dbReference type="GO" id="GO:0003697">
    <property type="term" value="F:single-stranded DNA binding"/>
    <property type="evidence" value="ECO:0007669"/>
    <property type="project" value="TreeGrafter"/>
</dbReference>
<dbReference type="Gene3D" id="3.40.50.300">
    <property type="entry name" value="P-loop containing nucleotide triphosphate hydrolases"/>
    <property type="match status" value="1"/>
</dbReference>
<evidence type="ECO:0000256" key="7">
    <source>
        <dbReference type="SAM" id="MobiDB-lite"/>
    </source>
</evidence>
<dbReference type="GO" id="GO:0006312">
    <property type="term" value="P:mitotic recombination"/>
    <property type="evidence" value="ECO:0007669"/>
    <property type="project" value="TreeGrafter"/>
</dbReference>
<evidence type="ECO:0000313" key="9">
    <source>
        <dbReference type="EMBL" id="RWQ93638.1"/>
    </source>
</evidence>
<dbReference type="PANTHER" id="PTHR22942:SF66">
    <property type="entry name" value="RE19845P"/>
    <property type="match status" value="1"/>
</dbReference>
<dbReference type="STRING" id="264951.A0A443HP83"/>
<reference evidence="9 10" key="1">
    <citation type="journal article" date="2018" name="Front. Microbiol.">
        <title>Genomic and genetic insights into a cosmopolitan fungus, Paecilomyces variotii (Eurotiales).</title>
        <authorList>
            <person name="Urquhart A.S."/>
            <person name="Mondo S.J."/>
            <person name="Makela M.R."/>
            <person name="Hane J.K."/>
            <person name="Wiebenga A."/>
            <person name="He G."/>
            <person name="Mihaltcheva S."/>
            <person name="Pangilinan J."/>
            <person name="Lipzen A."/>
            <person name="Barry K."/>
            <person name="de Vries R.P."/>
            <person name="Grigoriev I.V."/>
            <person name="Idnurm A."/>
        </authorList>
    </citation>
    <scope>NUCLEOTIDE SEQUENCE [LARGE SCALE GENOMIC DNA]</scope>
    <source>
        <strain evidence="9 10">CBS 101075</strain>
    </source>
</reference>
<dbReference type="InterPro" id="IPR027417">
    <property type="entry name" value="P-loop_NTPase"/>
</dbReference>
<dbReference type="PROSITE" id="PS50162">
    <property type="entry name" value="RECA_2"/>
    <property type="match status" value="1"/>
</dbReference>
<comment type="subcellular location">
    <subcellularLocation>
        <location evidence="1">Nucleus</location>
    </subcellularLocation>
</comment>
<dbReference type="GO" id="GO:0042148">
    <property type="term" value="P:DNA strand invasion"/>
    <property type="evidence" value="ECO:0007669"/>
    <property type="project" value="TreeGrafter"/>
</dbReference>
<evidence type="ECO:0000256" key="4">
    <source>
        <dbReference type="ARBA" id="ARBA00022840"/>
    </source>
</evidence>
<protein>
    <submittedName>
        <fullName evidence="9">Putative rad57 protein</fullName>
    </submittedName>
</protein>
<keyword evidence="5" id="KW-0234">DNA repair</keyword>
<keyword evidence="4" id="KW-0067">ATP-binding</keyword>
<evidence type="ECO:0000256" key="1">
    <source>
        <dbReference type="ARBA" id="ARBA00004123"/>
    </source>
</evidence>
<feature type="compositionally biased region" description="Basic and acidic residues" evidence="7">
    <location>
        <begin position="79"/>
        <end position="96"/>
    </location>
</feature>
<dbReference type="AlphaFoldDB" id="A0A443HP83"/>
<keyword evidence="6" id="KW-0539">Nucleus</keyword>
<gene>
    <name evidence="9" type="ORF">C8Q69DRAFT_474281</name>
</gene>
<comment type="caution">
    <text evidence="9">The sequence shown here is derived from an EMBL/GenBank/DDBJ whole genome shotgun (WGS) entry which is preliminary data.</text>
</comment>
<keyword evidence="3" id="KW-0227">DNA damage</keyword>
<dbReference type="SUPFAM" id="SSF52540">
    <property type="entry name" value="P-loop containing nucleoside triphosphate hydrolases"/>
    <property type="match status" value="1"/>
</dbReference>
<evidence type="ECO:0000256" key="2">
    <source>
        <dbReference type="ARBA" id="ARBA00022741"/>
    </source>
</evidence>
<dbReference type="GO" id="GO:0003690">
    <property type="term" value="F:double-stranded DNA binding"/>
    <property type="evidence" value="ECO:0007669"/>
    <property type="project" value="TreeGrafter"/>
</dbReference>
<keyword evidence="10" id="KW-1185">Reference proteome</keyword>
<dbReference type="InterPro" id="IPR013632">
    <property type="entry name" value="Rad51_C"/>
</dbReference>
<dbReference type="InterPro" id="IPR047348">
    <property type="entry name" value="XRCC3-like_C"/>
</dbReference>
<dbReference type="GO" id="GO:0005524">
    <property type="term" value="F:ATP binding"/>
    <property type="evidence" value="ECO:0007669"/>
    <property type="project" value="UniProtKB-KW"/>
</dbReference>
<feature type="domain" description="RecA family profile 1" evidence="8">
    <location>
        <begin position="109"/>
        <end position="288"/>
    </location>
</feature>
<dbReference type="Proteomes" id="UP000283841">
    <property type="component" value="Unassembled WGS sequence"/>
</dbReference>
<accession>A0A443HP83</accession>
<feature type="region of interest" description="Disordered" evidence="7">
    <location>
        <begin position="76"/>
        <end position="107"/>
    </location>
</feature>
<dbReference type="GO" id="GO:0005634">
    <property type="term" value="C:nucleus"/>
    <property type="evidence" value="ECO:0007669"/>
    <property type="project" value="UniProtKB-SubCell"/>
</dbReference>
<dbReference type="GO" id="GO:0061982">
    <property type="term" value="P:meiosis I cell cycle process"/>
    <property type="evidence" value="ECO:0007669"/>
    <property type="project" value="UniProtKB-ARBA"/>
</dbReference>
<dbReference type="CDD" id="cd19491">
    <property type="entry name" value="XRCC3"/>
    <property type="match status" value="1"/>
</dbReference>
<evidence type="ECO:0000313" key="10">
    <source>
        <dbReference type="Proteomes" id="UP000283841"/>
    </source>
</evidence>
<dbReference type="Pfam" id="PF08423">
    <property type="entry name" value="Rad51"/>
    <property type="match status" value="1"/>
</dbReference>